<gene>
    <name evidence="2" type="ORF">NCTC12360_01724</name>
</gene>
<dbReference type="AlphaFoldDB" id="A0A376H0T4"/>
<feature type="transmembrane region" description="Helical" evidence="1">
    <location>
        <begin position="205"/>
        <end position="225"/>
    </location>
</feature>
<evidence type="ECO:0000313" key="3">
    <source>
        <dbReference type="Proteomes" id="UP000254807"/>
    </source>
</evidence>
<dbReference type="OrthoDB" id="1928173at2"/>
<proteinExistence type="predicted"/>
<keyword evidence="1" id="KW-0472">Membrane</keyword>
<reference evidence="2 3" key="1">
    <citation type="submission" date="2018-06" db="EMBL/GenBank/DDBJ databases">
        <authorList>
            <consortium name="Pathogen Informatics"/>
            <person name="Doyle S."/>
        </authorList>
    </citation>
    <scope>NUCLEOTIDE SEQUENCE [LARGE SCALE GENOMIC DNA]</scope>
    <source>
        <strain evidence="2 3">NCTC12360</strain>
    </source>
</reference>
<name>A0A376H0T4_ENTGA</name>
<dbReference type="RefSeq" id="WP_060813537.1">
    <property type="nucleotide sequence ID" value="NZ_JBHULA010000024.1"/>
</dbReference>
<organism evidence="2 3">
    <name type="scientific">Enterococcus gallinarum</name>
    <dbReference type="NCBI Taxonomy" id="1353"/>
    <lineage>
        <taxon>Bacteria</taxon>
        <taxon>Bacillati</taxon>
        <taxon>Bacillota</taxon>
        <taxon>Bacilli</taxon>
        <taxon>Lactobacillales</taxon>
        <taxon>Enterococcaceae</taxon>
        <taxon>Enterococcus</taxon>
    </lineage>
</organism>
<dbReference type="Pfam" id="PF11193">
    <property type="entry name" value="DUF2812"/>
    <property type="match status" value="1"/>
</dbReference>
<dbReference type="InterPro" id="IPR021359">
    <property type="entry name" value="DUF2812"/>
</dbReference>
<feature type="transmembrane region" description="Helical" evidence="1">
    <location>
        <begin position="152"/>
        <end position="177"/>
    </location>
</feature>
<dbReference type="Proteomes" id="UP000254807">
    <property type="component" value="Unassembled WGS sequence"/>
</dbReference>
<feature type="transmembrane region" description="Helical" evidence="1">
    <location>
        <begin position="125"/>
        <end position="146"/>
    </location>
</feature>
<evidence type="ECO:0000256" key="1">
    <source>
        <dbReference type="SAM" id="Phobius"/>
    </source>
</evidence>
<protein>
    <submittedName>
        <fullName evidence="2">Protein of uncharacterized function (DUF2812)</fullName>
    </submittedName>
</protein>
<dbReference type="EMBL" id="UFYW01000001">
    <property type="protein sequence ID" value="STD83260.1"/>
    <property type="molecule type" value="Genomic_DNA"/>
</dbReference>
<evidence type="ECO:0000313" key="2">
    <source>
        <dbReference type="EMBL" id="STD83260.1"/>
    </source>
</evidence>
<keyword evidence="3" id="KW-1185">Reference proteome</keyword>
<keyword evidence="1" id="KW-1133">Transmembrane helix</keyword>
<accession>A0A376H0T4</accession>
<keyword evidence="1" id="KW-0812">Transmembrane</keyword>
<sequence length="226" mass="26262">MSKRKTKYLYSLGVAYYPEKEMMRLQEQAAKGWQFVHMNQFGFLKFIRSQPQEKKFAVDFFQGDKSDVDDYLAMYEAGGWEYISSYKKRYYYFQAPLETPAIFSDQQSYQERIDSEARYLMKRSFGITGVGLVILLLIYLLARWLVLTYNEILGFSYGVAVGLICAPLVIGVVSFLMRRLYKNRASFYKEPEKLAKRQHVLRDTLLFMGVGALIGGIIGFLAGYLY</sequence>